<dbReference type="PANTHER" id="PTHR42793">
    <property type="entry name" value="COA BINDING DOMAIN CONTAINING PROTEIN"/>
    <property type="match status" value="1"/>
</dbReference>
<protein>
    <submittedName>
        <fullName evidence="2">Acyl-CoA synthetase</fullName>
    </submittedName>
</protein>
<dbReference type="EMBL" id="UGXR01000001">
    <property type="protein sequence ID" value="SUH07696.1"/>
    <property type="molecule type" value="Genomic_DNA"/>
</dbReference>
<dbReference type="SUPFAM" id="SSF56059">
    <property type="entry name" value="Glutathione synthetase ATP-binding domain-like"/>
    <property type="match status" value="1"/>
</dbReference>
<dbReference type="Pfam" id="PF00583">
    <property type="entry name" value="Acetyltransf_1"/>
    <property type="match status" value="1"/>
</dbReference>
<dbReference type="CDD" id="cd04301">
    <property type="entry name" value="NAT_SF"/>
    <property type="match status" value="1"/>
</dbReference>
<dbReference type="InterPro" id="IPR016181">
    <property type="entry name" value="Acyl_CoA_acyltransferase"/>
</dbReference>
<dbReference type="PROSITE" id="PS51186">
    <property type="entry name" value="GNAT"/>
    <property type="match status" value="1"/>
</dbReference>
<gene>
    <name evidence="2" type="ORF">NCTC8256_01604</name>
</gene>
<dbReference type="SUPFAM" id="SSF55729">
    <property type="entry name" value="Acyl-CoA N-acyltransferases (Nat)"/>
    <property type="match status" value="1"/>
</dbReference>
<dbReference type="Pfam" id="PF13549">
    <property type="entry name" value="ATP-grasp_5"/>
    <property type="match status" value="1"/>
</dbReference>
<dbReference type="AlphaFoldDB" id="A0A379VLE1"/>
<sequence>MAWPQARIHGLLVQSMANRAGAQELRVVVEHDPVFGPLIMLGEGGVEWRPEEQAVVALPPLNMNLARYLVIQGIKQRKIRARSALRPLDIVGLSQLLVQVSNLIVDCPEIQRLDIHPLLASASEFTALDVTLDIAPFDGDNESRLAVRPYPHQLEEWVEMKNGDRCLCRPILPEDEPQLRQFIAQVTKEDLYYRYFSEINEFTHEDLANMTQIDYDREMAFVAVRRMDNAEEILGVTRAISDPDNVDAEFAVLVRSDLKGLGLGRRLMEKLIAYTRDHGLKRLNGITMPNNRGMVALARKLGFQVDIQLDEGIVGLTLNLAKCDES</sequence>
<proteinExistence type="predicted"/>
<organism evidence="2 3">
    <name type="scientific">Salmonella enterica I</name>
    <dbReference type="NCBI Taxonomy" id="59201"/>
    <lineage>
        <taxon>Bacteria</taxon>
        <taxon>Pseudomonadati</taxon>
        <taxon>Pseudomonadota</taxon>
        <taxon>Gammaproteobacteria</taxon>
        <taxon>Enterobacterales</taxon>
        <taxon>Enterobacteriaceae</taxon>
        <taxon>Salmonella</taxon>
    </lineage>
</organism>
<dbReference type="Gene3D" id="3.30.470.20">
    <property type="entry name" value="ATP-grasp fold, B domain"/>
    <property type="match status" value="1"/>
</dbReference>
<feature type="domain" description="N-acetyltransferase" evidence="1">
    <location>
        <begin position="166"/>
        <end position="321"/>
    </location>
</feature>
<dbReference type="Proteomes" id="UP000254346">
    <property type="component" value="Unassembled WGS sequence"/>
</dbReference>
<name>A0A379VLE1_SALET</name>
<dbReference type="InterPro" id="IPR000182">
    <property type="entry name" value="GNAT_dom"/>
</dbReference>
<accession>A0A379VLE1</accession>
<reference evidence="2 3" key="1">
    <citation type="submission" date="2018-06" db="EMBL/GenBank/DDBJ databases">
        <authorList>
            <consortium name="Pathogen Informatics"/>
            <person name="Doyle S."/>
        </authorList>
    </citation>
    <scope>NUCLEOTIDE SEQUENCE [LARGE SCALE GENOMIC DNA]</scope>
    <source>
        <strain evidence="2 3">NCTC8256</strain>
    </source>
</reference>
<evidence type="ECO:0000313" key="3">
    <source>
        <dbReference type="Proteomes" id="UP000254346"/>
    </source>
</evidence>
<dbReference type="GO" id="GO:0016747">
    <property type="term" value="F:acyltransferase activity, transferring groups other than amino-acyl groups"/>
    <property type="evidence" value="ECO:0007669"/>
    <property type="project" value="InterPro"/>
</dbReference>
<dbReference type="PANTHER" id="PTHR42793:SF1">
    <property type="entry name" value="PEPTIDYL-LYSINE N-ACETYLTRANSFERASE PATZ"/>
    <property type="match status" value="1"/>
</dbReference>
<evidence type="ECO:0000259" key="1">
    <source>
        <dbReference type="PROSITE" id="PS51186"/>
    </source>
</evidence>
<dbReference type="Gene3D" id="3.40.630.30">
    <property type="match status" value="1"/>
</dbReference>
<evidence type="ECO:0000313" key="2">
    <source>
        <dbReference type="EMBL" id="SUH07696.1"/>
    </source>
</evidence>